<dbReference type="PROSITE" id="PS50943">
    <property type="entry name" value="HTH_CROC1"/>
    <property type="match status" value="1"/>
</dbReference>
<dbReference type="Proteomes" id="UP000262379">
    <property type="component" value="Unassembled WGS sequence"/>
</dbReference>
<dbReference type="SMART" id="SM00530">
    <property type="entry name" value="HTH_XRE"/>
    <property type="match status" value="1"/>
</dbReference>
<proteinExistence type="predicted"/>
<comment type="caution">
    <text evidence="2">The sequence shown here is derived from an EMBL/GenBank/DDBJ whole genome shotgun (WGS) entry which is preliminary data.</text>
</comment>
<evidence type="ECO:0000259" key="1">
    <source>
        <dbReference type="PROSITE" id="PS50943"/>
    </source>
</evidence>
<accession>A0A371XFP4</accession>
<name>A0A371XFP4_9HYPH</name>
<reference evidence="3" key="1">
    <citation type="submission" date="2018-08" db="EMBL/GenBank/DDBJ databases">
        <authorList>
            <person name="Im W.T."/>
        </authorList>
    </citation>
    <scope>NUCLEOTIDE SEQUENCE [LARGE SCALE GENOMIC DNA]</scope>
    <source>
        <strain evidence="3">LA-28</strain>
    </source>
</reference>
<dbReference type="GO" id="GO:0003677">
    <property type="term" value="F:DNA binding"/>
    <property type="evidence" value="ECO:0007669"/>
    <property type="project" value="InterPro"/>
</dbReference>
<dbReference type="InterPro" id="IPR010982">
    <property type="entry name" value="Lambda_DNA-bd_dom_sf"/>
</dbReference>
<dbReference type="InterPro" id="IPR001387">
    <property type="entry name" value="Cro/C1-type_HTH"/>
</dbReference>
<evidence type="ECO:0000313" key="2">
    <source>
        <dbReference type="EMBL" id="RFC68056.1"/>
    </source>
</evidence>
<dbReference type="EMBL" id="QURN01000005">
    <property type="protein sequence ID" value="RFC68056.1"/>
    <property type="molecule type" value="Genomic_DNA"/>
</dbReference>
<dbReference type="Pfam" id="PF01381">
    <property type="entry name" value="HTH_3"/>
    <property type="match status" value="1"/>
</dbReference>
<protein>
    <submittedName>
        <fullName evidence="2">XRE family transcriptional regulator</fullName>
    </submittedName>
</protein>
<dbReference type="CDD" id="cd00093">
    <property type="entry name" value="HTH_XRE"/>
    <property type="match status" value="1"/>
</dbReference>
<sequence length="283" mass="31958">MDKRDVSALFRERLKALLLRSGLNQSTFAGTIGIDRSALSQILSGATTRLPRAETLMTIADRHKVSLDWLLGLSQDEVVTGEIRDMMEIEEGVSGYGESFMARWYAEAAGMKVRYVPAGIPDLLRTQELVDYEAGISHRDAEAQANEARNRIDYNRRPETDMEACMPRHTLEIFARGRGIWSGFPAAQRRRQLLHMATLLEELYPAFRLILYDGRQRYSVPYTIFGSLRAAIYVGDMYLVLNAPTPISMLTRHFDNLIRAAVVHAHDTASYARNLASMVVDET</sequence>
<dbReference type="SUPFAM" id="SSF47413">
    <property type="entry name" value="lambda repressor-like DNA-binding domains"/>
    <property type="match status" value="1"/>
</dbReference>
<feature type="domain" description="HTH cro/C1-type" evidence="1">
    <location>
        <begin position="14"/>
        <end position="70"/>
    </location>
</feature>
<organism evidence="2 3">
    <name type="scientific">Mesorhizobium denitrificans</name>
    <dbReference type="NCBI Taxonomy" id="2294114"/>
    <lineage>
        <taxon>Bacteria</taxon>
        <taxon>Pseudomonadati</taxon>
        <taxon>Pseudomonadota</taxon>
        <taxon>Alphaproteobacteria</taxon>
        <taxon>Hyphomicrobiales</taxon>
        <taxon>Phyllobacteriaceae</taxon>
        <taxon>Mesorhizobium</taxon>
    </lineage>
</organism>
<dbReference type="AlphaFoldDB" id="A0A371XFP4"/>
<gene>
    <name evidence="2" type="ORF">DY251_07145</name>
</gene>
<dbReference type="Gene3D" id="1.10.260.40">
    <property type="entry name" value="lambda repressor-like DNA-binding domains"/>
    <property type="match status" value="1"/>
</dbReference>
<keyword evidence="3" id="KW-1185">Reference proteome</keyword>
<evidence type="ECO:0000313" key="3">
    <source>
        <dbReference type="Proteomes" id="UP000262379"/>
    </source>
</evidence>
<dbReference type="RefSeq" id="WP_116623197.1">
    <property type="nucleotide sequence ID" value="NZ_QURN01000005.1"/>
</dbReference>